<evidence type="ECO:0000256" key="1">
    <source>
        <dbReference type="SAM" id="MobiDB-lite"/>
    </source>
</evidence>
<reference evidence="2" key="1">
    <citation type="journal article" date="2016" name="Insect Biochem. Mol. Biol.">
        <title>Multifaceted biological insights from a draft genome sequence of the tobacco hornworm moth, Manduca sexta.</title>
        <authorList>
            <person name="Kanost M.R."/>
            <person name="Arrese E.L."/>
            <person name="Cao X."/>
            <person name="Chen Y.R."/>
            <person name="Chellapilla S."/>
            <person name="Goldsmith M.R."/>
            <person name="Grosse-Wilde E."/>
            <person name="Heckel D.G."/>
            <person name="Herndon N."/>
            <person name="Jiang H."/>
            <person name="Papanicolaou A."/>
            <person name="Qu J."/>
            <person name="Soulages J.L."/>
            <person name="Vogel H."/>
            <person name="Walters J."/>
            <person name="Waterhouse R.M."/>
            <person name="Ahn S.J."/>
            <person name="Almeida F.C."/>
            <person name="An C."/>
            <person name="Aqrawi P."/>
            <person name="Bretschneider A."/>
            <person name="Bryant W.B."/>
            <person name="Bucks S."/>
            <person name="Chao H."/>
            <person name="Chevignon G."/>
            <person name="Christen J.M."/>
            <person name="Clarke D.F."/>
            <person name="Dittmer N.T."/>
            <person name="Ferguson L.C.F."/>
            <person name="Garavelou S."/>
            <person name="Gordon K.H.J."/>
            <person name="Gunaratna R.T."/>
            <person name="Han Y."/>
            <person name="Hauser F."/>
            <person name="He Y."/>
            <person name="Heidel-Fischer H."/>
            <person name="Hirsh A."/>
            <person name="Hu Y."/>
            <person name="Jiang H."/>
            <person name="Kalra D."/>
            <person name="Klinner C."/>
            <person name="Konig C."/>
            <person name="Kovar C."/>
            <person name="Kroll A.R."/>
            <person name="Kuwar S.S."/>
            <person name="Lee S.L."/>
            <person name="Lehman R."/>
            <person name="Li K."/>
            <person name="Li Z."/>
            <person name="Liang H."/>
            <person name="Lovelace S."/>
            <person name="Lu Z."/>
            <person name="Mansfield J.H."/>
            <person name="McCulloch K.J."/>
            <person name="Mathew T."/>
            <person name="Morton B."/>
            <person name="Muzny D.M."/>
            <person name="Neunemann D."/>
            <person name="Ongeri F."/>
            <person name="Pauchet Y."/>
            <person name="Pu L.L."/>
            <person name="Pyrousis I."/>
            <person name="Rao X.J."/>
            <person name="Redding A."/>
            <person name="Roesel C."/>
            <person name="Sanchez-Gracia A."/>
            <person name="Schaack S."/>
            <person name="Shukla A."/>
            <person name="Tetreau G."/>
            <person name="Wang Y."/>
            <person name="Xiong G.H."/>
            <person name="Traut W."/>
            <person name="Walsh T.K."/>
            <person name="Worley K.C."/>
            <person name="Wu D."/>
            <person name="Wu W."/>
            <person name="Wu Y.Q."/>
            <person name="Zhang X."/>
            <person name="Zou Z."/>
            <person name="Zucker H."/>
            <person name="Briscoe A.D."/>
            <person name="Burmester T."/>
            <person name="Clem R.J."/>
            <person name="Feyereisen R."/>
            <person name="Grimmelikhuijzen C.J.P."/>
            <person name="Hamodrakas S.J."/>
            <person name="Hansson B.S."/>
            <person name="Huguet E."/>
            <person name="Jermiin L.S."/>
            <person name="Lan Q."/>
            <person name="Lehman H.K."/>
            <person name="Lorenzen M."/>
            <person name="Merzendorfer H."/>
            <person name="Michalopoulos I."/>
            <person name="Morton D.B."/>
            <person name="Muthukrishnan S."/>
            <person name="Oakeshott J.G."/>
            <person name="Palmer W."/>
            <person name="Park Y."/>
            <person name="Passarelli A.L."/>
            <person name="Rozas J."/>
            <person name="Schwartz L.M."/>
            <person name="Smith W."/>
            <person name="Southgate A."/>
            <person name="Vilcinskas A."/>
            <person name="Vogt R."/>
            <person name="Wang P."/>
            <person name="Werren J."/>
            <person name="Yu X.Q."/>
            <person name="Zhou J.J."/>
            <person name="Brown S.J."/>
            <person name="Scherer S.E."/>
            <person name="Richards S."/>
            <person name="Blissard G.W."/>
        </authorList>
    </citation>
    <scope>NUCLEOTIDE SEQUENCE</scope>
</reference>
<dbReference type="EMBL" id="JH668390">
    <property type="protein sequence ID" value="KAG6450576.1"/>
    <property type="molecule type" value="Genomic_DNA"/>
</dbReference>
<reference evidence="2" key="2">
    <citation type="submission" date="2020-12" db="EMBL/GenBank/DDBJ databases">
        <authorList>
            <person name="Kanost M."/>
        </authorList>
    </citation>
    <scope>NUCLEOTIDE SEQUENCE</scope>
</reference>
<name>A0A922CLM1_MANSE</name>
<evidence type="ECO:0000313" key="2">
    <source>
        <dbReference type="EMBL" id="KAG6450576.1"/>
    </source>
</evidence>
<protein>
    <submittedName>
        <fullName evidence="2">Uncharacterized protein</fullName>
    </submittedName>
</protein>
<sequence>MALEGVKSEKSEENNGNVPDGKANGIDNKSKQRSSGSGRGKITVIVPFFNYGICTLAA</sequence>
<feature type="compositionally biased region" description="Basic and acidic residues" evidence="1">
    <location>
        <begin position="1"/>
        <end position="13"/>
    </location>
</feature>
<feature type="region of interest" description="Disordered" evidence="1">
    <location>
        <begin position="1"/>
        <end position="39"/>
    </location>
</feature>
<organism evidence="2 3">
    <name type="scientific">Manduca sexta</name>
    <name type="common">Tobacco hawkmoth</name>
    <name type="synonym">Tobacco hornworm</name>
    <dbReference type="NCBI Taxonomy" id="7130"/>
    <lineage>
        <taxon>Eukaryota</taxon>
        <taxon>Metazoa</taxon>
        <taxon>Ecdysozoa</taxon>
        <taxon>Arthropoda</taxon>
        <taxon>Hexapoda</taxon>
        <taxon>Insecta</taxon>
        <taxon>Pterygota</taxon>
        <taxon>Neoptera</taxon>
        <taxon>Endopterygota</taxon>
        <taxon>Lepidoptera</taxon>
        <taxon>Glossata</taxon>
        <taxon>Ditrysia</taxon>
        <taxon>Bombycoidea</taxon>
        <taxon>Sphingidae</taxon>
        <taxon>Sphinginae</taxon>
        <taxon>Sphingini</taxon>
        <taxon>Manduca</taxon>
    </lineage>
</organism>
<gene>
    <name evidence="2" type="ORF">O3G_MSEX006659</name>
</gene>
<evidence type="ECO:0000313" key="3">
    <source>
        <dbReference type="Proteomes" id="UP000791440"/>
    </source>
</evidence>
<comment type="caution">
    <text evidence="2">The sequence shown here is derived from an EMBL/GenBank/DDBJ whole genome shotgun (WGS) entry which is preliminary data.</text>
</comment>
<dbReference type="Proteomes" id="UP000791440">
    <property type="component" value="Unassembled WGS sequence"/>
</dbReference>
<accession>A0A922CLM1</accession>
<dbReference type="AlphaFoldDB" id="A0A922CLM1"/>
<proteinExistence type="predicted"/>
<keyword evidence="3" id="KW-1185">Reference proteome</keyword>